<evidence type="ECO:0000313" key="1">
    <source>
        <dbReference type="EMBL" id="GMM49173.1"/>
    </source>
</evidence>
<evidence type="ECO:0000313" key="2">
    <source>
        <dbReference type="Proteomes" id="UP001362899"/>
    </source>
</evidence>
<keyword evidence="2" id="KW-1185">Reference proteome</keyword>
<proteinExistence type="predicted"/>
<dbReference type="AlphaFoldDB" id="A0AAV5RCI2"/>
<sequence>MKLNSAQISKLTKLEKSLYKPLIGDVSSATSLRNMYIAQSLRYVENDEKVLPFPERCKKGIMLFSLSQHLSAPSPRESVILGVKNDELGDFIKQKVAKLGNCRAYLVNPELLNACVYADGQNPFQYFRDRELGKQVLQLNKLDYREIICAIKPSLEVVRNTSEYELLGVYSKNVDGVSDIAKQAAHAGLTEVQDISKKSLYIHR</sequence>
<dbReference type="Proteomes" id="UP001362899">
    <property type="component" value="Unassembled WGS sequence"/>
</dbReference>
<dbReference type="EMBL" id="BTGC01000001">
    <property type="protein sequence ID" value="GMM49173.1"/>
    <property type="molecule type" value="Genomic_DNA"/>
</dbReference>
<protein>
    <submittedName>
        <fullName evidence="1">Uncharacterized protein</fullName>
    </submittedName>
</protein>
<reference evidence="1 2" key="1">
    <citation type="journal article" date="2023" name="Elife">
        <title>Identification of key yeast species and microbe-microbe interactions impacting larval growth of Drosophila in the wild.</title>
        <authorList>
            <person name="Mure A."/>
            <person name="Sugiura Y."/>
            <person name="Maeda R."/>
            <person name="Honda K."/>
            <person name="Sakurai N."/>
            <person name="Takahashi Y."/>
            <person name="Watada M."/>
            <person name="Katoh T."/>
            <person name="Gotoh A."/>
            <person name="Gotoh Y."/>
            <person name="Taniguchi I."/>
            <person name="Nakamura K."/>
            <person name="Hayashi T."/>
            <person name="Katayama T."/>
            <person name="Uemura T."/>
            <person name="Hattori Y."/>
        </authorList>
    </citation>
    <scope>NUCLEOTIDE SEQUENCE [LARGE SCALE GENOMIC DNA]</scope>
    <source>
        <strain evidence="1 2">SB-73</strain>
    </source>
</reference>
<organism evidence="1 2">
    <name type="scientific">Starmerella bacillaris</name>
    <name type="common">Yeast</name>
    <name type="synonym">Candida zemplinina</name>
    <dbReference type="NCBI Taxonomy" id="1247836"/>
    <lineage>
        <taxon>Eukaryota</taxon>
        <taxon>Fungi</taxon>
        <taxon>Dikarya</taxon>
        <taxon>Ascomycota</taxon>
        <taxon>Saccharomycotina</taxon>
        <taxon>Dipodascomycetes</taxon>
        <taxon>Dipodascales</taxon>
        <taxon>Trichomonascaceae</taxon>
        <taxon>Starmerella</taxon>
    </lineage>
</organism>
<gene>
    <name evidence="1" type="ORF">DASB73_001310</name>
</gene>
<name>A0AAV5RCI2_STABA</name>
<comment type="caution">
    <text evidence="1">The sequence shown here is derived from an EMBL/GenBank/DDBJ whole genome shotgun (WGS) entry which is preliminary data.</text>
</comment>
<accession>A0AAV5RCI2</accession>